<name>A0A4Z0YQW9_9PEZI</name>
<dbReference type="InterPro" id="IPR036388">
    <property type="entry name" value="WH-like_DNA-bd_sf"/>
</dbReference>
<dbReference type="InterPro" id="IPR036390">
    <property type="entry name" value="WH_DNA-bd_sf"/>
</dbReference>
<dbReference type="Pfam" id="PF08100">
    <property type="entry name" value="Dimerisation"/>
    <property type="match status" value="1"/>
</dbReference>
<protein>
    <recommendedName>
        <fullName evidence="1">O-methyltransferase dimerisation domain-containing protein</fullName>
    </recommendedName>
</protein>
<dbReference type="Proteomes" id="UP000297716">
    <property type="component" value="Unassembled WGS sequence"/>
</dbReference>
<proteinExistence type="predicted"/>
<dbReference type="AlphaFoldDB" id="A0A4Z0YQW9"/>
<dbReference type="STRING" id="37992.A0A4Z0YQW9"/>
<evidence type="ECO:0000259" key="1">
    <source>
        <dbReference type="Pfam" id="PF08100"/>
    </source>
</evidence>
<dbReference type="PANTHER" id="PTHR43712:SF1">
    <property type="entry name" value="HYPOTHETICAL O-METHYLTRANSFERASE (EUROFUNG)-RELATED"/>
    <property type="match status" value="1"/>
</dbReference>
<reference evidence="2 3" key="1">
    <citation type="submission" date="2019-03" db="EMBL/GenBank/DDBJ databases">
        <title>Draft genome sequence of Xylaria hypoxylon DSM 108379, a ubiquitous saprotrophic-parasitic fungi on hardwood.</title>
        <authorList>
            <person name="Buettner E."/>
            <person name="Leonhardt S."/>
            <person name="Gebauer A.M."/>
            <person name="Liers C."/>
            <person name="Hofrichter M."/>
            <person name="Kellner H."/>
        </authorList>
    </citation>
    <scope>NUCLEOTIDE SEQUENCE [LARGE SCALE GENOMIC DNA]</scope>
    <source>
        <strain evidence="2 3">DSM 108379</strain>
    </source>
</reference>
<evidence type="ECO:0000313" key="3">
    <source>
        <dbReference type="Proteomes" id="UP000297716"/>
    </source>
</evidence>
<gene>
    <name evidence="2" type="ORF">E0Z10_g6377</name>
</gene>
<organism evidence="2 3">
    <name type="scientific">Xylaria hypoxylon</name>
    <dbReference type="NCBI Taxonomy" id="37992"/>
    <lineage>
        <taxon>Eukaryota</taxon>
        <taxon>Fungi</taxon>
        <taxon>Dikarya</taxon>
        <taxon>Ascomycota</taxon>
        <taxon>Pezizomycotina</taxon>
        <taxon>Sordariomycetes</taxon>
        <taxon>Xylariomycetidae</taxon>
        <taxon>Xylariales</taxon>
        <taxon>Xylariaceae</taxon>
        <taxon>Xylaria</taxon>
    </lineage>
</organism>
<keyword evidence="3" id="KW-1185">Reference proteome</keyword>
<dbReference type="OrthoDB" id="1535081at2759"/>
<dbReference type="InterPro" id="IPR012967">
    <property type="entry name" value="COMT_dimerisation"/>
</dbReference>
<feature type="domain" description="O-methyltransferase dimerisation" evidence="1">
    <location>
        <begin position="57"/>
        <end position="118"/>
    </location>
</feature>
<comment type="caution">
    <text evidence="2">The sequence shown here is derived from an EMBL/GenBank/DDBJ whole genome shotgun (WGS) entry which is preliminary data.</text>
</comment>
<dbReference type="GO" id="GO:0046983">
    <property type="term" value="F:protein dimerization activity"/>
    <property type="evidence" value="ECO:0007669"/>
    <property type="project" value="InterPro"/>
</dbReference>
<evidence type="ECO:0000313" key="2">
    <source>
        <dbReference type="EMBL" id="TGJ82388.1"/>
    </source>
</evidence>
<accession>A0A4Z0YQW9</accession>
<dbReference type="EMBL" id="SKBN01000131">
    <property type="protein sequence ID" value="TGJ82388.1"/>
    <property type="molecule type" value="Genomic_DNA"/>
</dbReference>
<dbReference type="SUPFAM" id="SSF46785">
    <property type="entry name" value="Winged helix' DNA-binding domain"/>
    <property type="match status" value="1"/>
</dbReference>
<sequence length="133" mass="14378">MSSVASLLENIRYLSPKLEQDDSMKSRNKAIQLSSHITAALSRPEDGAAEMIFLVTKISIEMNLLDLIVNHGGAVTSDKVAEKYGAEELLITRILRVLASVSLLANVDDRTWQATPVTGAMAVEGVAAGYQMM</sequence>
<dbReference type="PANTHER" id="PTHR43712">
    <property type="entry name" value="PUTATIVE (AFU_ORTHOLOGUE AFUA_4G14580)-RELATED"/>
    <property type="match status" value="1"/>
</dbReference>
<dbReference type="Gene3D" id="1.10.10.10">
    <property type="entry name" value="Winged helix-like DNA-binding domain superfamily/Winged helix DNA-binding domain"/>
    <property type="match status" value="1"/>
</dbReference>